<feature type="transmembrane region" description="Helical" evidence="1">
    <location>
        <begin position="125"/>
        <end position="143"/>
    </location>
</feature>
<evidence type="ECO:0000313" key="3">
    <source>
        <dbReference type="Proteomes" id="UP000319342"/>
    </source>
</evidence>
<proteinExistence type="predicted"/>
<protein>
    <submittedName>
        <fullName evidence="2">Uncharacterized protein</fullName>
    </submittedName>
</protein>
<dbReference type="RefSeq" id="WP_145189351.1">
    <property type="nucleotide sequence ID" value="NZ_CP036290.1"/>
</dbReference>
<feature type="transmembrane region" description="Helical" evidence="1">
    <location>
        <begin position="318"/>
        <end position="336"/>
    </location>
</feature>
<feature type="transmembrane region" description="Helical" evidence="1">
    <location>
        <begin position="256"/>
        <end position="275"/>
    </location>
</feature>
<keyword evidence="1" id="KW-0812">Transmembrane</keyword>
<feature type="transmembrane region" description="Helical" evidence="1">
    <location>
        <begin position="93"/>
        <end position="113"/>
    </location>
</feature>
<dbReference type="Proteomes" id="UP000319342">
    <property type="component" value="Chromosome"/>
</dbReference>
<feature type="transmembrane region" description="Helical" evidence="1">
    <location>
        <begin position="365"/>
        <end position="387"/>
    </location>
</feature>
<gene>
    <name evidence="2" type="ORF">Pla163_27640</name>
</gene>
<dbReference type="EMBL" id="CP036290">
    <property type="protein sequence ID" value="QDU85632.1"/>
    <property type="molecule type" value="Genomic_DNA"/>
</dbReference>
<dbReference type="AlphaFoldDB" id="A0A518D2C9"/>
<evidence type="ECO:0000256" key="1">
    <source>
        <dbReference type="SAM" id="Phobius"/>
    </source>
</evidence>
<feature type="transmembrane region" description="Helical" evidence="1">
    <location>
        <begin position="343"/>
        <end position="359"/>
    </location>
</feature>
<keyword evidence="3" id="KW-1185">Reference proteome</keyword>
<keyword evidence="1" id="KW-1133">Transmembrane helix</keyword>
<reference evidence="2 3" key="1">
    <citation type="submission" date="2019-02" db="EMBL/GenBank/DDBJ databases">
        <title>Deep-cultivation of Planctomycetes and their phenomic and genomic characterization uncovers novel biology.</title>
        <authorList>
            <person name="Wiegand S."/>
            <person name="Jogler M."/>
            <person name="Boedeker C."/>
            <person name="Pinto D."/>
            <person name="Vollmers J."/>
            <person name="Rivas-Marin E."/>
            <person name="Kohn T."/>
            <person name="Peeters S.H."/>
            <person name="Heuer A."/>
            <person name="Rast P."/>
            <person name="Oberbeckmann S."/>
            <person name="Bunk B."/>
            <person name="Jeske O."/>
            <person name="Meyerdierks A."/>
            <person name="Storesund J.E."/>
            <person name="Kallscheuer N."/>
            <person name="Luecker S."/>
            <person name="Lage O.M."/>
            <person name="Pohl T."/>
            <person name="Merkel B.J."/>
            <person name="Hornburger P."/>
            <person name="Mueller R.-W."/>
            <person name="Bruemmer F."/>
            <person name="Labrenz M."/>
            <person name="Spormann A.M."/>
            <person name="Op den Camp H."/>
            <person name="Overmann J."/>
            <person name="Amann R."/>
            <person name="Jetten M.S.M."/>
            <person name="Mascher T."/>
            <person name="Medema M.H."/>
            <person name="Devos D.P."/>
            <person name="Kaster A.-K."/>
            <person name="Ovreas L."/>
            <person name="Rohde M."/>
            <person name="Galperin M.Y."/>
            <person name="Jogler C."/>
        </authorList>
    </citation>
    <scope>NUCLEOTIDE SEQUENCE [LARGE SCALE GENOMIC DNA]</scope>
    <source>
        <strain evidence="2 3">Pla163</strain>
    </source>
</reference>
<feature type="transmembrane region" description="Helical" evidence="1">
    <location>
        <begin position="15"/>
        <end position="34"/>
    </location>
</feature>
<name>A0A518D2C9_9BACT</name>
<keyword evidence="1" id="KW-0472">Membrane</keyword>
<evidence type="ECO:0000313" key="2">
    <source>
        <dbReference type="EMBL" id="QDU85632.1"/>
    </source>
</evidence>
<organism evidence="2 3">
    <name type="scientific">Rohdeia mirabilis</name>
    <dbReference type="NCBI Taxonomy" id="2528008"/>
    <lineage>
        <taxon>Bacteria</taxon>
        <taxon>Pseudomonadati</taxon>
        <taxon>Planctomycetota</taxon>
        <taxon>Planctomycetia</taxon>
        <taxon>Planctomycetia incertae sedis</taxon>
        <taxon>Rohdeia</taxon>
    </lineage>
</organism>
<feature type="transmembrane region" description="Helical" evidence="1">
    <location>
        <begin position="287"/>
        <end position="306"/>
    </location>
</feature>
<accession>A0A518D2C9</accession>
<sequence length="528" mass="54047">MATVSDPRASRAPAWARNALLVGILTVLYAATFGPTTDGQILGNDAIHYAGAVASGDGAGLLLANHLLPHLAARGLFLIGTALGLLADDHAGALMAQTLISALGGALTVALVAATARRLCGPGPVATLVGFALATSSGLWLYAGVGETYAPAAAAETWVLFEVLRRLRAAEGTGDLRLIAALALATLVRQDAVLVAIVPLVVLGPRALAPVLVAGLASALGYALCFAATPAGTDAATWLVGVAAQPEWSASAERPALWFAGLVHGVLTLDAVAFGVHRTDALSAARVLASAAVLVHLVALAVAFARSHSPADASSSRFVLGLGAHLLVRFVFFAWFQPSNIEYAVGHLVPLALIAGWFWSRGDGFPRLVPVALAFQLSATLCLVVPLRTSGLADDARRVLEAGGEGGATVVTVEPFGELALARERYRRFGPARDAAAEQGLDFVDGSGSHVPEFAADVVARARTGREAGRSVLVALDRRLAAFLGLGAVEVPAPLASGLVELVDFETLDTGGALVAYRLPPALGGASR</sequence>